<accession>A0AAD8PCD4</accession>
<evidence type="ECO:0000313" key="2">
    <source>
        <dbReference type="EMBL" id="KAK1440806.1"/>
    </source>
</evidence>
<comment type="caution">
    <text evidence="2">The sequence shown here is derived from an EMBL/GenBank/DDBJ whole genome shotgun (WGS) entry which is preliminary data.</text>
</comment>
<keyword evidence="3" id="KW-1185">Reference proteome</keyword>
<evidence type="ECO:0000256" key="1">
    <source>
        <dbReference type="SAM" id="SignalP"/>
    </source>
</evidence>
<protein>
    <submittedName>
        <fullName evidence="2">Uncharacterized protein</fullName>
    </submittedName>
</protein>
<gene>
    <name evidence="2" type="ORF">QVD17_06638</name>
</gene>
<feature type="signal peptide" evidence="1">
    <location>
        <begin position="1"/>
        <end position="24"/>
    </location>
</feature>
<reference evidence="2" key="1">
    <citation type="journal article" date="2023" name="bioRxiv">
        <title>Improved chromosome-level genome assembly for marigold (Tagetes erecta).</title>
        <authorList>
            <person name="Jiang F."/>
            <person name="Yuan L."/>
            <person name="Wang S."/>
            <person name="Wang H."/>
            <person name="Xu D."/>
            <person name="Wang A."/>
            <person name="Fan W."/>
        </authorList>
    </citation>
    <scope>NUCLEOTIDE SEQUENCE</scope>
    <source>
        <strain evidence="2">WSJ</strain>
        <tissue evidence="2">Leaf</tissue>
    </source>
</reference>
<name>A0AAD8PCD4_TARER</name>
<organism evidence="2 3">
    <name type="scientific">Tagetes erecta</name>
    <name type="common">African marigold</name>
    <dbReference type="NCBI Taxonomy" id="13708"/>
    <lineage>
        <taxon>Eukaryota</taxon>
        <taxon>Viridiplantae</taxon>
        <taxon>Streptophyta</taxon>
        <taxon>Embryophyta</taxon>
        <taxon>Tracheophyta</taxon>
        <taxon>Spermatophyta</taxon>
        <taxon>Magnoliopsida</taxon>
        <taxon>eudicotyledons</taxon>
        <taxon>Gunneridae</taxon>
        <taxon>Pentapetalae</taxon>
        <taxon>asterids</taxon>
        <taxon>campanulids</taxon>
        <taxon>Asterales</taxon>
        <taxon>Asteraceae</taxon>
        <taxon>Asteroideae</taxon>
        <taxon>Heliantheae alliance</taxon>
        <taxon>Tageteae</taxon>
        <taxon>Tagetes</taxon>
    </lineage>
</organism>
<dbReference type="Proteomes" id="UP001229421">
    <property type="component" value="Unassembled WGS sequence"/>
</dbReference>
<evidence type="ECO:0000313" key="3">
    <source>
        <dbReference type="Proteomes" id="UP001229421"/>
    </source>
</evidence>
<dbReference type="AlphaFoldDB" id="A0AAD8PCD4"/>
<keyword evidence="1" id="KW-0732">Signal</keyword>
<sequence>MAKFFVILLIALLAISMLQVTVYANGGNRGRFGPGSLTTSRKVPGAMHKEMQQNAVPQAVHVLLPKVLREMPMRATWVLWEQTSVPVLQQLEDQGRWTKMSLDFI</sequence>
<feature type="chain" id="PRO_5042184738" evidence="1">
    <location>
        <begin position="25"/>
        <end position="105"/>
    </location>
</feature>
<dbReference type="EMBL" id="JAUHHV010000001">
    <property type="protein sequence ID" value="KAK1440806.1"/>
    <property type="molecule type" value="Genomic_DNA"/>
</dbReference>
<proteinExistence type="predicted"/>